<keyword evidence="7 8" id="KW-0998">Cell outer membrane</keyword>
<keyword evidence="11" id="KW-1185">Reference proteome</keyword>
<dbReference type="Pfam" id="PF07715">
    <property type="entry name" value="Plug"/>
    <property type="match status" value="1"/>
</dbReference>
<dbReference type="GO" id="GO:0009279">
    <property type="term" value="C:cell outer membrane"/>
    <property type="evidence" value="ECO:0007669"/>
    <property type="project" value="UniProtKB-SubCell"/>
</dbReference>
<comment type="subcellular location">
    <subcellularLocation>
        <location evidence="1 8">Cell outer membrane</location>
        <topology evidence="1 8">Multi-pass membrane protein</topology>
    </subcellularLocation>
</comment>
<dbReference type="GO" id="GO:0015344">
    <property type="term" value="F:siderophore uptake transmembrane transporter activity"/>
    <property type="evidence" value="ECO:0007669"/>
    <property type="project" value="TreeGrafter"/>
</dbReference>
<dbReference type="InterPro" id="IPR008969">
    <property type="entry name" value="CarboxyPept-like_regulatory"/>
</dbReference>
<evidence type="ECO:0000256" key="4">
    <source>
        <dbReference type="ARBA" id="ARBA00022692"/>
    </source>
</evidence>
<dbReference type="Proteomes" id="UP000190150">
    <property type="component" value="Unassembled WGS sequence"/>
</dbReference>
<evidence type="ECO:0000313" key="10">
    <source>
        <dbReference type="EMBL" id="SKB47150.1"/>
    </source>
</evidence>
<organism evidence="10 11">
    <name type="scientific">Sphingobacterium nematocida</name>
    <dbReference type="NCBI Taxonomy" id="1513896"/>
    <lineage>
        <taxon>Bacteria</taxon>
        <taxon>Pseudomonadati</taxon>
        <taxon>Bacteroidota</taxon>
        <taxon>Sphingobacteriia</taxon>
        <taxon>Sphingobacteriales</taxon>
        <taxon>Sphingobacteriaceae</taxon>
        <taxon>Sphingobacterium</taxon>
    </lineage>
</organism>
<dbReference type="Pfam" id="PF13715">
    <property type="entry name" value="CarbopepD_reg_2"/>
    <property type="match status" value="1"/>
</dbReference>
<dbReference type="EMBL" id="FUZF01000002">
    <property type="protein sequence ID" value="SKB47150.1"/>
    <property type="molecule type" value="Genomic_DNA"/>
</dbReference>
<dbReference type="NCBIfam" id="TIGR04056">
    <property type="entry name" value="OMP_RagA_SusC"/>
    <property type="match status" value="1"/>
</dbReference>
<dbReference type="InterPro" id="IPR012910">
    <property type="entry name" value="Plug_dom"/>
</dbReference>
<dbReference type="InterPro" id="IPR023997">
    <property type="entry name" value="TonB-dep_OMP_SusC/RagA_CS"/>
</dbReference>
<dbReference type="PROSITE" id="PS52016">
    <property type="entry name" value="TONB_DEPENDENT_REC_3"/>
    <property type="match status" value="1"/>
</dbReference>
<dbReference type="AlphaFoldDB" id="A0A1T5BJG9"/>
<name>A0A1T5BJG9_9SPHI</name>
<gene>
    <name evidence="10" type="ORF">SAMN05660841_00726</name>
</gene>
<keyword evidence="4 8" id="KW-0812">Transmembrane</keyword>
<comment type="similarity">
    <text evidence="8">Belongs to the TonB-dependent receptor family.</text>
</comment>
<keyword evidence="2 8" id="KW-0813">Transport</keyword>
<evidence type="ECO:0000313" key="11">
    <source>
        <dbReference type="Proteomes" id="UP000190150"/>
    </source>
</evidence>
<proteinExistence type="inferred from homology"/>
<dbReference type="InterPro" id="IPR023996">
    <property type="entry name" value="TonB-dep_OMP_SusC/RagA"/>
</dbReference>
<keyword evidence="6 8" id="KW-0472">Membrane</keyword>
<evidence type="ECO:0000256" key="6">
    <source>
        <dbReference type="ARBA" id="ARBA00023136"/>
    </source>
</evidence>
<feature type="domain" description="TonB-dependent receptor plug" evidence="9">
    <location>
        <begin position="218"/>
        <end position="341"/>
    </location>
</feature>
<evidence type="ECO:0000259" key="9">
    <source>
        <dbReference type="Pfam" id="PF07715"/>
    </source>
</evidence>
<accession>A0A1T5BJG9</accession>
<dbReference type="Gene3D" id="2.170.130.10">
    <property type="entry name" value="TonB-dependent receptor, plug domain"/>
    <property type="match status" value="1"/>
</dbReference>
<dbReference type="PANTHER" id="PTHR30069">
    <property type="entry name" value="TONB-DEPENDENT OUTER MEMBRANE RECEPTOR"/>
    <property type="match status" value="1"/>
</dbReference>
<dbReference type="SUPFAM" id="SSF56935">
    <property type="entry name" value="Porins"/>
    <property type="match status" value="1"/>
</dbReference>
<evidence type="ECO:0000256" key="7">
    <source>
        <dbReference type="ARBA" id="ARBA00023237"/>
    </source>
</evidence>
<dbReference type="PANTHER" id="PTHR30069:SF29">
    <property type="entry name" value="HEMOGLOBIN AND HEMOGLOBIN-HAPTOGLOBIN-BINDING PROTEIN 1-RELATED"/>
    <property type="match status" value="1"/>
</dbReference>
<dbReference type="OrthoDB" id="9768177at2"/>
<evidence type="ECO:0000256" key="8">
    <source>
        <dbReference type="PROSITE-ProRule" id="PRU01360"/>
    </source>
</evidence>
<keyword evidence="3 8" id="KW-1134">Transmembrane beta strand</keyword>
<dbReference type="InterPro" id="IPR039426">
    <property type="entry name" value="TonB-dep_rcpt-like"/>
</dbReference>
<evidence type="ECO:0000256" key="1">
    <source>
        <dbReference type="ARBA" id="ARBA00004571"/>
    </source>
</evidence>
<dbReference type="InterPro" id="IPR037066">
    <property type="entry name" value="Plug_dom_sf"/>
</dbReference>
<evidence type="ECO:0000256" key="3">
    <source>
        <dbReference type="ARBA" id="ARBA00022452"/>
    </source>
</evidence>
<protein>
    <submittedName>
        <fullName evidence="10">TonB-linked outer membrane protein, SusC/RagA family</fullName>
    </submittedName>
</protein>
<dbReference type="Gene3D" id="2.40.170.20">
    <property type="entry name" value="TonB-dependent receptor, beta-barrel domain"/>
    <property type="match status" value="1"/>
</dbReference>
<dbReference type="STRING" id="1513896.SAMN05660841_00726"/>
<dbReference type="SUPFAM" id="SSF49464">
    <property type="entry name" value="Carboxypeptidase regulatory domain-like"/>
    <property type="match status" value="1"/>
</dbReference>
<evidence type="ECO:0000256" key="5">
    <source>
        <dbReference type="ARBA" id="ARBA00022729"/>
    </source>
</evidence>
<dbReference type="GO" id="GO:0044718">
    <property type="term" value="P:siderophore transmembrane transport"/>
    <property type="evidence" value="ECO:0007669"/>
    <property type="project" value="TreeGrafter"/>
</dbReference>
<dbReference type="Gene3D" id="2.60.40.1120">
    <property type="entry name" value="Carboxypeptidase-like, regulatory domain"/>
    <property type="match status" value="1"/>
</dbReference>
<keyword evidence="5" id="KW-0732">Signal</keyword>
<evidence type="ECO:0000256" key="2">
    <source>
        <dbReference type="ARBA" id="ARBA00022448"/>
    </source>
</evidence>
<sequence length="1153" mass="127192">MKFYLTRKNYFFLKMLCIMKFILILLLGTFMHVSAHTYAQKITLHAQNKTLEEVLQKISLQSEYDFVYSANMLKTSVPVNVDLRAVDFEKALDLCFKNQPVTYTLWDNTVIVRLREKGDDENQAQHAVSGVVRNEKGMPMSGVGVRLKGTTTGTVTTTGGLFSLQVPTQDAILIFSYLGYNSKEVTVNKQSQLQVTLTEKPEVLDDVVVTALGIKRQKKELGYAVSDIDGKDITGFGETNAIASLAGKVAGVSVSTTTNGPSSSSRVVIRGIRELQGSNQPLYVIDGVPAVNGNIGSADKGGGFDLGDGLGDINPNDIENISVLKGASAAVLYGSRALNGVILITTKNGAHKKGLGIDFNSTLTTETISTKFDEEQKIYGQGSNGLLPRDAATSNNIASSWGPRFTDAETIFQKDGSERPYKYIKNNIQDFFQTGVTAMNTISLTGGNKDHNLYASYSNVTNKDIVPTGKFDRNNISFKGSSKIFDQLTLDVKGSLMFENVKNRPALTDDINNIGNALLNIAANFDQSWLQTYQNEDGSYIDYTGNSSRANPYWTLNKTLNDSKKVRTGGSANLTYRFNENWSANASAGTDFYKFDFFNFYDLYTPNRAGGSLRMNQLNVREDNFQALLNFSKDISSKFKVDAMVGGNIMKFNRDQTLTNGSEINAPGKALITNFREVQVVPSNPRKEIQSLFGNVMFGYNQFMFLNLQGRNDWSSALPKGNNSYFYPAADLSVVLSDAFNFSSSVVNYAKLRTSYGQVGSDTDPYKTSFMYSLTGQSMNGLPMGEILGDVIPNAKLKPQRKNSFEVGADLSFFQNRIGLDFTYYNEITKDVLLDIPVNETTGFRFASLNAAKLKNTGVEILLKSTVLSLENSFKWNLSLNFAKNYNTVLDITSGLDAYTVAEARWAGATIIAEKGKPFGSIIGRTFVLDEQGRRVHDNQGIPIFTTDPETLASTLPDWTGGITNSFQYKGFEMRAVIDIRKGGSMYSVTNRTMHENGTHLNTQEGRDSWNEYNQERRALQTAGGDPETINRNNRGFIGAGVNENGEVNNIGVDPYIYWRTVVDNTAAPFIYDGGYVKLRDVGLSYTLPKGLIKNFPLHNLSLGVIGRNLWIISKHVPNIDPESNYNNGNGQGLEYGSLPGRRSIGFNLKASF</sequence>
<dbReference type="InterPro" id="IPR036942">
    <property type="entry name" value="Beta-barrel_TonB_sf"/>
</dbReference>
<dbReference type="NCBIfam" id="TIGR04057">
    <property type="entry name" value="SusC_RagA_signa"/>
    <property type="match status" value="1"/>
</dbReference>
<reference evidence="11" key="1">
    <citation type="submission" date="2017-02" db="EMBL/GenBank/DDBJ databases">
        <authorList>
            <person name="Varghese N."/>
            <person name="Submissions S."/>
        </authorList>
    </citation>
    <scope>NUCLEOTIDE SEQUENCE [LARGE SCALE GENOMIC DNA]</scope>
    <source>
        <strain evidence="11">DSM 24091</strain>
    </source>
</reference>